<feature type="compositionally biased region" description="Low complexity" evidence="1">
    <location>
        <begin position="334"/>
        <end position="348"/>
    </location>
</feature>
<evidence type="ECO:0000256" key="1">
    <source>
        <dbReference type="SAM" id="MobiDB-lite"/>
    </source>
</evidence>
<dbReference type="OrthoDB" id="415023at2759"/>
<reference evidence="3" key="1">
    <citation type="submission" date="2020-11" db="EMBL/GenBank/DDBJ databases">
        <authorList>
            <consortium name="DOE Joint Genome Institute"/>
            <person name="Ahrendt S."/>
            <person name="Riley R."/>
            <person name="Andreopoulos W."/>
            <person name="LaButti K."/>
            <person name="Pangilinan J."/>
            <person name="Ruiz-duenas F.J."/>
            <person name="Barrasa J.M."/>
            <person name="Sanchez-Garcia M."/>
            <person name="Camarero S."/>
            <person name="Miyauchi S."/>
            <person name="Serrano A."/>
            <person name="Linde D."/>
            <person name="Babiker R."/>
            <person name="Drula E."/>
            <person name="Ayuso-Fernandez I."/>
            <person name="Pacheco R."/>
            <person name="Padilla G."/>
            <person name="Ferreira P."/>
            <person name="Barriuso J."/>
            <person name="Kellner H."/>
            <person name="Castanera R."/>
            <person name="Alfaro M."/>
            <person name="Ramirez L."/>
            <person name="Pisabarro A.G."/>
            <person name="Kuo A."/>
            <person name="Tritt A."/>
            <person name="Lipzen A."/>
            <person name="He G."/>
            <person name="Yan M."/>
            <person name="Ng V."/>
            <person name="Cullen D."/>
            <person name="Martin F."/>
            <person name="Rosso M.-N."/>
            <person name="Henrissat B."/>
            <person name="Hibbett D."/>
            <person name="Martinez A.T."/>
            <person name="Grigoriev I.V."/>
        </authorList>
    </citation>
    <scope>NUCLEOTIDE SEQUENCE</scope>
    <source>
        <strain evidence="3">AH 44721</strain>
    </source>
</reference>
<dbReference type="InterPro" id="IPR050704">
    <property type="entry name" value="Peptidase_C85-like"/>
</dbReference>
<feature type="compositionally biased region" description="Basic residues" evidence="1">
    <location>
        <begin position="481"/>
        <end position="491"/>
    </location>
</feature>
<feature type="compositionally biased region" description="Low complexity" evidence="1">
    <location>
        <begin position="460"/>
        <end position="473"/>
    </location>
</feature>
<feature type="compositionally biased region" description="Basic and acidic residues" evidence="1">
    <location>
        <begin position="232"/>
        <end position="265"/>
    </location>
</feature>
<feature type="domain" description="OTU" evidence="2">
    <location>
        <begin position="46"/>
        <end position="191"/>
    </location>
</feature>
<organism evidence="3 4">
    <name type="scientific">Gymnopilus junonius</name>
    <name type="common">Spectacular rustgill mushroom</name>
    <name type="synonym">Gymnopilus spectabilis subsp. junonius</name>
    <dbReference type="NCBI Taxonomy" id="109634"/>
    <lineage>
        <taxon>Eukaryota</taxon>
        <taxon>Fungi</taxon>
        <taxon>Dikarya</taxon>
        <taxon>Basidiomycota</taxon>
        <taxon>Agaricomycotina</taxon>
        <taxon>Agaricomycetes</taxon>
        <taxon>Agaricomycetidae</taxon>
        <taxon>Agaricales</taxon>
        <taxon>Agaricineae</taxon>
        <taxon>Hymenogastraceae</taxon>
        <taxon>Gymnopilus</taxon>
    </lineage>
</organism>
<evidence type="ECO:0000313" key="3">
    <source>
        <dbReference type="EMBL" id="KAF8877073.1"/>
    </source>
</evidence>
<dbReference type="InterPro" id="IPR003323">
    <property type="entry name" value="OTU_dom"/>
</dbReference>
<feature type="compositionally biased region" description="Low complexity" evidence="1">
    <location>
        <begin position="404"/>
        <end position="444"/>
    </location>
</feature>
<dbReference type="PANTHER" id="PTHR12419:SF7">
    <property type="entry name" value="OTU DOMAIN-CONTAINING PROTEIN 3"/>
    <property type="match status" value="1"/>
</dbReference>
<feature type="compositionally biased region" description="Polar residues" evidence="1">
    <location>
        <begin position="306"/>
        <end position="320"/>
    </location>
</feature>
<dbReference type="Proteomes" id="UP000724874">
    <property type="component" value="Unassembled WGS sequence"/>
</dbReference>
<name>A0A9P5NB64_GYMJU</name>
<dbReference type="CDD" id="cd22756">
    <property type="entry name" value="OTU_OTUD3-like"/>
    <property type="match status" value="1"/>
</dbReference>
<proteinExistence type="predicted"/>
<comment type="caution">
    <text evidence="3">The sequence shown here is derived from an EMBL/GenBank/DDBJ whole genome shotgun (WGS) entry which is preliminary data.</text>
</comment>
<dbReference type="PROSITE" id="PS50802">
    <property type="entry name" value="OTU"/>
    <property type="match status" value="1"/>
</dbReference>
<evidence type="ECO:0000313" key="4">
    <source>
        <dbReference type="Proteomes" id="UP000724874"/>
    </source>
</evidence>
<feature type="compositionally biased region" description="Low complexity" evidence="1">
    <location>
        <begin position="273"/>
        <end position="303"/>
    </location>
</feature>
<dbReference type="GO" id="GO:0016579">
    <property type="term" value="P:protein deubiquitination"/>
    <property type="evidence" value="ECO:0007669"/>
    <property type="project" value="TreeGrafter"/>
</dbReference>
<dbReference type="InterPro" id="IPR038765">
    <property type="entry name" value="Papain-like_cys_pep_sf"/>
</dbReference>
<dbReference type="AlphaFoldDB" id="A0A9P5NB64"/>
<feature type="region of interest" description="Disordered" evidence="1">
    <location>
        <begin position="549"/>
        <end position="578"/>
    </location>
</feature>
<evidence type="ECO:0000259" key="2">
    <source>
        <dbReference type="PROSITE" id="PS50802"/>
    </source>
</evidence>
<gene>
    <name evidence="3" type="ORF">CPB84DRAFT_1817630</name>
</gene>
<dbReference type="Pfam" id="PF02338">
    <property type="entry name" value="OTU"/>
    <property type="match status" value="1"/>
</dbReference>
<dbReference type="EMBL" id="JADNYJ010000175">
    <property type="protein sequence ID" value="KAF8877073.1"/>
    <property type="molecule type" value="Genomic_DNA"/>
</dbReference>
<dbReference type="SUPFAM" id="SSF54001">
    <property type="entry name" value="Cysteine proteinases"/>
    <property type="match status" value="1"/>
</dbReference>
<sequence>MGKRNQKGGKGPLPHLRSRTTRSSRGRLIPLQPSPSLPDQLRLLGLYAAPTLGDGNCLFRALADQVYGSPVRHAEVRREVCDWIEKWGERYEGRLESYLRNMRENGTYGGHMELSAFAHMTRRNIKVVQPGLVYVIEWRAGSGSSVSSSSTPGTSNSNASASPSAPPSTVATSTNTSKYHDWEHFSSIRNLRGPHSGLPNIQETLAYDYADAASPSAPASSASASAPPSKGLSEKEALKEREREKKKERERKEKEREKERREKGKGALKVKLKLASAPVSTASASPSAAMSKPASTSSTPAPANTRIGTLPTSRSASPFTTVPGFGSGFGYGAGYASSPLTSLPSSASIWSVDSESQDQSQPQPQPQSQPQPIAPRTQHRSPKRSFDESSASGGDGEESERSSRSQGGCTGTPALSAPGTSSSSSSESSSEVASELSSPPASVSPSPPPDVDVVISGTASMPLLPPSALEPSSIKSPLSHHGAKLKPKNRYQHPEKGLTRRQRKALGLPKARPGMHVNASGVHAGAGDAAGLSAGKIVIPGGRWTGREASAPAVAGGGGAGAGAEAEEEWRRNGTGRLDVRGFRELKI</sequence>
<accession>A0A9P5NB64</accession>
<feature type="region of interest" description="Disordered" evidence="1">
    <location>
        <begin position="213"/>
        <end position="503"/>
    </location>
</feature>
<feature type="region of interest" description="Disordered" evidence="1">
    <location>
        <begin position="143"/>
        <end position="176"/>
    </location>
</feature>
<keyword evidence="4" id="KW-1185">Reference proteome</keyword>
<feature type="compositionally biased region" description="Low complexity" evidence="1">
    <location>
        <begin position="213"/>
        <end position="229"/>
    </location>
</feature>
<protein>
    <recommendedName>
        <fullName evidence="2">OTU domain-containing protein</fullName>
    </recommendedName>
</protein>
<dbReference type="Gene3D" id="3.90.70.80">
    <property type="match status" value="1"/>
</dbReference>
<dbReference type="PANTHER" id="PTHR12419">
    <property type="entry name" value="OTU DOMAIN CONTAINING PROTEIN"/>
    <property type="match status" value="1"/>
</dbReference>
<dbReference type="GO" id="GO:0004843">
    <property type="term" value="F:cysteine-type deubiquitinase activity"/>
    <property type="evidence" value="ECO:0007669"/>
    <property type="project" value="TreeGrafter"/>
</dbReference>
<feature type="compositionally biased region" description="Basic residues" evidence="1">
    <location>
        <begin position="16"/>
        <end position="25"/>
    </location>
</feature>
<feature type="compositionally biased region" description="Pro residues" evidence="1">
    <location>
        <begin position="363"/>
        <end position="373"/>
    </location>
</feature>
<feature type="region of interest" description="Disordered" evidence="1">
    <location>
        <begin position="1"/>
        <end position="34"/>
    </location>
</feature>